<dbReference type="InterPro" id="IPR013783">
    <property type="entry name" value="Ig-like_fold"/>
</dbReference>
<dbReference type="PATRIC" id="fig|1212489.4.peg.2158"/>
<evidence type="ECO:0000256" key="3">
    <source>
        <dbReference type="SAM" id="SignalP"/>
    </source>
</evidence>
<dbReference type="Pfam" id="PF11999">
    <property type="entry name" value="Ice_binding"/>
    <property type="match status" value="1"/>
</dbReference>
<evidence type="ECO:0000313" key="4">
    <source>
        <dbReference type="EMBL" id="KTC85717.1"/>
    </source>
</evidence>
<feature type="chain" id="PRO_5006912273" description="DUF3494 domain-containing protein" evidence="3">
    <location>
        <begin position="23"/>
        <end position="368"/>
    </location>
</feature>
<proteinExistence type="inferred from homology"/>
<protein>
    <recommendedName>
        <fullName evidence="6">DUF3494 domain-containing protein</fullName>
    </recommendedName>
</protein>
<gene>
    <name evidence="4" type="ORF">Ldro_2042</name>
</gene>
<feature type="signal peptide" evidence="3">
    <location>
        <begin position="1"/>
        <end position="22"/>
    </location>
</feature>
<evidence type="ECO:0000256" key="2">
    <source>
        <dbReference type="ARBA" id="ARBA00022729"/>
    </source>
</evidence>
<name>A0A0W0SRX1_9GAMM</name>
<sequence length="368" mass="37371">MFNNARQGLMILGLMLPLITQAQICNSVSESEGVRGGCDVTFSAIPNFGNLCVGTILGGTYTITNNSPVFLKINYIRIQNYDALPNEAAVIAAAPLSCGSYIAPGASCNILLNLQPVAFGNFYRVLQIGINSRQLELDAPVITSAVNCITPPPVIPPTPTSPFFPTPPPPSQFLVSILGATTVTNAGLSVVNGDVDVSPGSAITGFPPGTVLNGAFHAADATAAAAHNEAQAYYNSAVSLPCPPGNNLTGLDLGGRVLPPGVYCFNSSAQLTGALVLSGGPTSSYVFQIGSTLTTASNASVVLQGGVTNGNVTWAVGSSATIGTGTAFAGIIDAVASITLTNSASLRGRAWALNGAVTLDTNIVNPTS</sequence>
<dbReference type="Proteomes" id="UP000054736">
    <property type="component" value="Unassembled WGS sequence"/>
</dbReference>
<dbReference type="InterPro" id="IPR021884">
    <property type="entry name" value="Ice-bd_prot"/>
</dbReference>
<evidence type="ECO:0000313" key="5">
    <source>
        <dbReference type="Proteomes" id="UP000054736"/>
    </source>
</evidence>
<comment type="caution">
    <text evidence="4">The sequence shown here is derived from an EMBL/GenBank/DDBJ whole genome shotgun (WGS) entry which is preliminary data.</text>
</comment>
<organism evidence="4 5">
    <name type="scientific">Legionella drozanskii LLAP-1</name>
    <dbReference type="NCBI Taxonomy" id="1212489"/>
    <lineage>
        <taxon>Bacteria</taxon>
        <taxon>Pseudomonadati</taxon>
        <taxon>Pseudomonadota</taxon>
        <taxon>Gammaproteobacteria</taxon>
        <taxon>Legionellales</taxon>
        <taxon>Legionellaceae</taxon>
        <taxon>Legionella</taxon>
    </lineage>
</organism>
<dbReference type="RefSeq" id="WP_058496329.1">
    <property type="nucleotide sequence ID" value="NZ_CAAAIU010000005.1"/>
</dbReference>
<dbReference type="OrthoDB" id="2082707at2"/>
<keyword evidence="2 3" id="KW-0732">Signal</keyword>
<reference evidence="4 5" key="1">
    <citation type="submission" date="2015-11" db="EMBL/GenBank/DDBJ databases">
        <title>Genomic analysis of 38 Legionella species identifies large and diverse effector repertoires.</title>
        <authorList>
            <person name="Burstein D."/>
            <person name="Amaro F."/>
            <person name="Zusman T."/>
            <person name="Lifshitz Z."/>
            <person name="Cohen O."/>
            <person name="Gilbert J.A."/>
            <person name="Pupko T."/>
            <person name="Shuman H.A."/>
            <person name="Segal G."/>
        </authorList>
    </citation>
    <scope>NUCLEOTIDE SEQUENCE [LARGE SCALE GENOMIC DNA]</scope>
    <source>
        <strain evidence="4 5">ATCC 700990</strain>
    </source>
</reference>
<keyword evidence="5" id="KW-1185">Reference proteome</keyword>
<evidence type="ECO:0008006" key="6">
    <source>
        <dbReference type="Google" id="ProtNLM"/>
    </source>
</evidence>
<dbReference type="STRING" id="1212489.Ldro_2042"/>
<accession>A0A0W0SRX1</accession>
<evidence type="ECO:0000256" key="1">
    <source>
        <dbReference type="ARBA" id="ARBA00005445"/>
    </source>
</evidence>
<comment type="similarity">
    <text evidence="1">Belongs to the ice-binding protein family.</text>
</comment>
<dbReference type="AlphaFoldDB" id="A0A0W0SRX1"/>
<dbReference type="Gene3D" id="2.60.40.10">
    <property type="entry name" value="Immunoglobulins"/>
    <property type="match status" value="1"/>
</dbReference>
<dbReference type="EMBL" id="LNXY01000027">
    <property type="protein sequence ID" value="KTC85717.1"/>
    <property type="molecule type" value="Genomic_DNA"/>
</dbReference>